<dbReference type="CDD" id="cd00757">
    <property type="entry name" value="ThiF_MoeB_HesA_family"/>
    <property type="match status" value="1"/>
</dbReference>
<evidence type="ECO:0000313" key="3">
    <source>
        <dbReference type="Proteomes" id="UP000192486"/>
    </source>
</evidence>
<evidence type="ECO:0000313" key="2">
    <source>
        <dbReference type="EMBL" id="ARF14749.1"/>
    </source>
</evidence>
<proteinExistence type="predicted"/>
<protein>
    <submittedName>
        <fullName evidence="2">Thiamine biosynthesis protein ThiF</fullName>
    </submittedName>
</protein>
<sequence length="339" mass="37133">MENRYSRQTLFQPIGTLGQRQLSNAHAVIIGCGALGSSISETLVRAGIGKITLADRDYVEASNLQRQQLFVEADAKNSVPKVVAAARRLHAIREDVDITTVLDHIDGPLLEEIAVGADILLDATDNFETRLLINDVAWKLNIPWVYGAVVSSSGSVFPFIPSKTPCFRCLLPVMPAVNETCDTVGIIAPAVQISAAHQSAEAMKWLTGNEEAMRTKLLHFDVWNNTSVEAGISRMKNPQCETCGEHPTYPALHQAAGTQYAVLCGRDTVQIIPDAGRNLTVADGVKVAQQLGSKYRETPFFVEFQAEGYRCILFGNGRLLIHGLKDMREGRKIYHSLFG</sequence>
<dbReference type="Proteomes" id="UP000192486">
    <property type="component" value="Chromosome"/>
</dbReference>
<name>A0ABM6JX84_SPOUR</name>
<evidence type="ECO:0000259" key="1">
    <source>
        <dbReference type="Pfam" id="PF00899"/>
    </source>
</evidence>
<dbReference type="PANTHER" id="PTHR10953:SF102">
    <property type="entry name" value="ADENYLYLTRANSFERASE AND SULFURTRANSFERASE MOCS3"/>
    <property type="match status" value="1"/>
</dbReference>
<dbReference type="PANTHER" id="PTHR10953">
    <property type="entry name" value="UBIQUITIN-ACTIVATING ENZYME E1"/>
    <property type="match status" value="1"/>
</dbReference>
<dbReference type="PROSITE" id="PS51257">
    <property type="entry name" value="PROKAR_LIPOPROTEIN"/>
    <property type="match status" value="1"/>
</dbReference>
<dbReference type="RefSeq" id="WP_029053556.1">
    <property type="nucleotide sequence ID" value="NZ_CP015108.1"/>
</dbReference>
<feature type="domain" description="THIF-type NAD/FAD binding fold" evidence="1">
    <location>
        <begin position="5"/>
        <end position="241"/>
    </location>
</feature>
<organism evidence="2 3">
    <name type="scientific">Sporosarcina ureae</name>
    <dbReference type="NCBI Taxonomy" id="1571"/>
    <lineage>
        <taxon>Bacteria</taxon>
        <taxon>Bacillati</taxon>
        <taxon>Bacillota</taxon>
        <taxon>Bacilli</taxon>
        <taxon>Bacillales</taxon>
        <taxon>Caryophanaceae</taxon>
        <taxon>Sporosarcina</taxon>
    </lineage>
</organism>
<dbReference type="InterPro" id="IPR000594">
    <property type="entry name" value="ThiF_NAD_FAD-bd"/>
</dbReference>
<reference evidence="2 3" key="1">
    <citation type="submission" date="2016-04" db="EMBL/GenBank/DDBJ databases">
        <title>Comparative Genomics and Epigenetics of Sporosarcina ureae.</title>
        <authorList>
            <person name="Oliver A.S."/>
            <person name="Cooper K.K."/>
        </authorList>
    </citation>
    <scope>NUCLEOTIDE SEQUENCE [LARGE SCALE GENOMIC DNA]</scope>
    <source>
        <strain evidence="2 3">S204</strain>
    </source>
</reference>
<keyword evidence="3" id="KW-1185">Reference proteome</keyword>
<dbReference type="Pfam" id="PF00899">
    <property type="entry name" value="ThiF"/>
    <property type="match status" value="1"/>
</dbReference>
<accession>A0ABM6JX84</accession>
<dbReference type="InterPro" id="IPR045886">
    <property type="entry name" value="ThiF/MoeB/HesA"/>
</dbReference>
<dbReference type="Gene3D" id="3.40.50.720">
    <property type="entry name" value="NAD(P)-binding Rossmann-like Domain"/>
    <property type="match status" value="1"/>
</dbReference>
<dbReference type="InterPro" id="IPR035985">
    <property type="entry name" value="Ubiquitin-activating_enz"/>
</dbReference>
<dbReference type="EMBL" id="CP015108">
    <property type="protein sequence ID" value="ARF14749.1"/>
    <property type="molecule type" value="Genomic_DNA"/>
</dbReference>
<gene>
    <name evidence="2" type="ORF">SporoS204_11680</name>
</gene>
<dbReference type="SUPFAM" id="SSF69572">
    <property type="entry name" value="Activating enzymes of the ubiquitin-like proteins"/>
    <property type="match status" value="1"/>
</dbReference>